<dbReference type="OrthoDB" id="9803968at2"/>
<dbReference type="RefSeq" id="WP_132488710.1">
    <property type="nucleotide sequence ID" value="NZ_SMKW01000033.1"/>
</dbReference>
<keyword evidence="3" id="KW-0436">Ligase</keyword>
<evidence type="ECO:0000259" key="1">
    <source>
        <dbReference type="Pfam" id="PF00501"/>
    </source>
</evidence>
<dbReference type="PANTHER" id="PTHR43201">
    <property type="entry name" value="ACYL-COA SYNTHETASE"/>
    <property type="match status" value="1"/>
</dbReference>
<feature type="domain" description="AMP-binding enzyme C-terminal" evidence="2">
    <location>
        <begin position="428"/>
        <end position="502"/>
    </location>
</feature>
<name>A0A4R4YR67_9PSEU</name>
<dbReference type="PROSITE" id="PS00455">
    <property type="entry name" value="AMP_BINDING"/>
    <property type="match status" value="1"/>
</dbReference>
<proteinExistence type="predicted"/>
<dbReference type="InterPro" id="IPR045851">
    <property type="entry name" value="AMP-bd_C_sf"/>
</dbReference>
<dbReference type="Gene3D" id="3.40.50.12780">
    <property type="entry name" value="N-terminal domain of ligase-like"/>
    <property type="match status" value="1"/>
</dbReference>
<dbReference type="Gene3D" id="3.30.300.30">
    <property type="match status" value="1"/>
</dbReference>
<dbReference type="Pfam" id="PF00501">
    <property type="entry name" value="AMP-binding"/>
    <property type="match status" value="1"/>
</dbReference>
<sequence>MMFIDYLDRGSSINPQAPCMVDPDGTVLMTHEEFTSVSHRVAVGLLKEGLEQGERVSILSPPDAYAFACAVGVIRAGGIWMAGHAASAADDLVDFLNLAKCTRLIYHGSQAELAATLIERVPTLRTTVSIGPGREGDPELTTWMAPEGATAPLLPVDSSQNMLFIRTGGTTGKPKIVPINNRQAHLMYVAVSAHAAEPEPPRYICATPLAHAGGSFAFPAIGAGGSVIIHREAVPEEILTSIERNRVTRLFLPPSNLYELLAHPSVRDHDYSSLRHFFLTASPVAPERMAEAVDVFGPVMTQFYSQSEAPLALTVLTAEDAARAVAPDGDRRLLASCGKPTVVARVEIIDDDGNVLPPERTGEIAVRSDLVFPGYWENPEATAETRRPGGWHGTGDIGLRDADGYIYIVDRKKDLIVTRGGLNVFSSEVEAVIHTFPEVHDCAVIGLPDDEWGEAVTAVVEPKPGRDIDAEAIIRTCEERLGPVKAPKSILVRGLPRSPAGKVLKRELRDEYWNAQARKV</sequence>
<reference evidence="3 4" key="1">
    <citation type="submission" date="2019-03" db="EMBL/GenBank/DDBJ databases">
        <title>Draft genome sequences of novel Actinobacteria.</title>
        <authorList>
            <person name="Sahin N."/>
            <person name="Ay H."/>
            <person name="Saygin H."/>
        </authorList>
    </citation>
    <scope>NUCLEOTIDE SEQUENCE [LARGE SCALE GENOMIC DNA]</scope>
    <source>
        <strain evidence="3 4">7K502</strain>
    </source>
</reference>
<feature type="domain" description="AMP-dependent synthetase/ligase" evidence="1">
    <location>
        <begin position="14"/>
        <end position="376"/>
    </location>
</feature>
<dbReference type="EMBL" id="SMKW01000033">
    <property type="protein sequence ID" value="TDD47735.1"/>
    <property type="molecule type" value="Genomic_DNA"/>
</dbReference>
<dbReference type="Proteomes" id="UP000294947">
    <property type="component" value="Unassembled WGS sequence"/>
</dbReference>
<dbReference type="SUPFAM" id="SSF56801">
    <property type="entry name" value="Acetyl-CoA synthetase-like"/>
    <property type="match status" value="1"/>
</dbReference>
<evidence type="ECO:0000313" key="4">
    <source>
        <dbReference type="Proteomes" id="UP000294947"/>
    </source>
</evidence>
<comment type="caution">
    <text evidence="3">The sequence shown here is derived from an EMBL/GenBank/DDBJ whole genome shotgun (WGS) entry which is preliminary data.</text>
</comment>
<gene>
    <name evidence="3" type="ORF">E1288_24045</name>
</gene>
<organism evidence="3 4">
    <name type="scientific">Saccharopolyspora elongata</name>
    <dbReference type="NCBI Taxonomy" id="2530387"/>
    <lineage>
        <taxon>Bacteria</taxon>
        <taxon>Bacillati</taxon>
        <taxon>Actinomycetota</taxon>
        <taxon>Actinomycetes</taxon>
        <taxon>Pseudonocardiales</taxon>
        <taxon>Pseudonocardiaceae</taxon>
        <taxon>Saccharopolyspora</taxon>
    </lineage>
</organism>
<keyword evidence="4" id="KW-1185">Reference proteome</keyword>
<dbReference type="GO" id="GO:0031956">
    <property type="term" value="F:medium-chain fatty acid-CoA ligase activity"/>
    <property type="evidence" value="ECO:0007669"/>
    <property type="project" value="TreeGrafter"/>
</dbReference>
<evidence type="ECO:0000313" key="3">
    <source>
        <dbReference type="EMBL" id="TDD47735.1"/>
    </source>
</evidence>
<evidence type="ECO:0000259" key="2">
    <source>
        <dbReference type="Pfam" id="PF13193"/>
    </source>
</evidence>
<dbReference type="AlphaFoldDB" id="A0A4R4YR67"/>
<dbReference type="Pfam" id="PF13193">
    <property type="entry name" value="AMP-binding_C"/>
    <property type="match status" value="1"/>
</dbReference>
<dbReference type="InterPro" id="IPR025110">
    <property type="entry name" value="AMP-bd_C"/>
</dbReference>
<dbReference type="InterPro" id="IPR020845">
    <property type="entry name" value="AMP-binding_CS"/>
</dbReference>
<dbReference type="InterPro" id="IPR000873">
    <property type="entry name" value="AMP-dep_synth/lig_dom"/>
</dbReference>
<dbReference type="InterPro" id="IPR042099">
    <property type="entry name" value="ANL_N_sf"/>
</dbReference>
<dbReference type="GO" id="GO:0006631">
    <property type="term" value="P:fatty acid metabolic process"/>
    <property type="evidence" value="ECO:0007669"/>
    <property type="project" value="TreeGrafter"/>
</dbReference>
<protein>
    <submittedName>
        <fullName evidence="3">Ligase</fullName>
    </submittedName>
</protein>
<dbReference type="PANTHER" id="PTHR43201:SF32">
    <property type="entry name" value="2-SUCCINYLBENZOATE--COA LIGASE, CHLOROPLASTIC_PEROXISOMAL"/>
    <property type="match status" value="1"/>
</dbReference>
<accession>A0A4R4YR67</accession>